<proteinExistence type="predicted"/>
<organism evidence="3 4">
    <name type="scientific">Tritrichomonas foetus</name>
    <dbReference type="NCBI Taxonomy" id="1144522"/>
    <lineage>
        <taxon>Eukaryota</taxon>
        <taxon>Metamonada</taxon>
        <taxon>Parabasalia</taxon>
        <taxon>Tritrichomonadida</taxon>
        <taxon>Tritrichomonadidae</taxon>
        <taxon>Tritrichomonas</taxon>
    </lineage>
</organism>
<dbReference type="Proteomes" id="UP000179807">
    <property type="component" value="Unassembled WGS sequence"/>
</dbReference>
<dbReference type="AlphaFoldDB" id="A0A1J4KFW9"/>
<feature type="region of interest" description="Disordered" evidence="2">
    <location>
        <begin position="254"/>
        <end position="304"/>
    </location>
</feature>
<feature type="coiled-coil region" evidence="1">
    <location>
        <begin position="131"/>
        <end position="192"/>
    </location>
</feature>
<dbReference type="GeneID" id="94836480"/>
<keyword evidence="4" id="KW-1185">Reference proteome</keyword>
<protein>
    <submittedName>
        <fullName evidence="3">Uncharacterized protein</fullName>
    </submittedName>
</protein>
<evidence type="ECO:0000313" key="4">
    <source>
        <dbReference type="Proteomes" id="UP000179807"/>
    </source>
</evidence>
<sequence length="304" mass="35427">MNEMQDLEEQLENAIEQCDFTLASQIKEKILELQQNSQDNTIQMYIDSFSELAKNCKDDLEEEINNLDESISNQEMLIRRKVSNIFHELQVKHVEALIEVEKDNLLKYAKEKLRPVPEATELREQAKLAGFNKKFEQATKLKEKAEKVENKEMSKREEIIKNEYFSRRKLVLTKQKEEIKNLTNQLNDSIYNLSKRKEFELEKIYQRYRKGLGDAYENTRTFIATIPEAKLRQVCIKECSYIYKETVKEAFPQDAFKSPPQSGKSTPQTNKAQFASGKSTPQGKNPQTPSGRSTPSKGNKKQWQ</sequence>
<comment type="caution">
    <text evidence="3">The sequence shown here is derived from an EMBL/GenBank/DDBJ whole genome shotgun (WGS) entry which is preliminary data.</text>
</comment>
<evidence type="ECO:0000256" key="1">
    <source>
        <dbReference type="SAM" id="Coils"/>
    </source>
</evidence>
<name>A0A1J4KFW9_9EUKA</name>
<reference evidence="3" key="1">
    <citation type="submission" date="2016-10" db="EMBL/GenBank/DDBJ databases">
        <authorList>
            <person name="Benchimol M."/>
            <person name="Almeida L.G."/>
            <person name="Vasconcelos A.T."/>
            <person name="Perreira-Neves A."/>
            <person name="Rosa I.A."/>
            <person name="Tasca T."/>
            <person name="Bogo M.R."/>
            <person name="de Souza W."/>
        </authorList>
    </citation>
    <scope>NUCLEOTIDE SEQUENCE [LARGE SCALE GENOMIC DNA]</scope>
    <source>
        <strain evidence="3">K</strain>
    </source>
</reference>
<feature type="coiled-coil region" evidence="1">
    <location>
        <begin position="50"/>
        <end position="77"/>
    </location>
</feature>
<accession>A0A1J4KFW9</accession>
<feature type="compositionally biased region" description="Polar residues" evidence="2">
    <location>
        <begin position="259"/>
        <end position="297"/>
    </location>
</feature>
<dbReference type="OrthoDB" id="10660297at2759"/>
<evidence type="ECO:0000313" key="3">
    <source>
        <dbReference type="EMBL" id="OHT09840.1"/>
    </source>
</evidence>
<dbReference type="VEuPathDB" id="TrichDB:TRFO_21122"/>
<keyword evidence="1" id="KW-0175">Coiled coil</keyword>
<dbReference type="EMBL" id="MLAK01000628">
    <property type="protein sequence ID" value="OHT09840.1"/>
    <property type="molecule type" value="Genomic_DNA"/>
</dbReference>
<dbReference type="RefSeq" id="XP_068362976.1">
    <property type="nucleotide sequence ID" value="XM_068501776.1"/>
</dbReference>
<evidence type="ECO:0000256" key="2">
    <source>
        <dbReference type="SAM" id="MobiDB-lite"/>
    </source>
</evidence>
<gene>
    <name evidence="3" type="ORF">TRFO_21122</name>
</gene>